<dbReference type="Proteomes" id="UP001054945">
    <property type="component" value="Unassembled WGS sequence"/>
</dbReference>
<evidence type="ECO:0000313" key="2">
    <source>
        <dbReference type="EMBL" id="GIY79242.1"/>
    </source>
</evidence>
<reference evidence="2 3" key="1">
    <citation type="submission" date="2021-06" db="EMBL/GenBank/DDBJ databases">
        <title>Caerostris extrusa draft genome.</title>
        <authorList>
            <person name="Kono N."/>
            <person name="Arakawa K."/>
        </authorList>
    </citation>
    <scope>NUCLEOTIDE SEQUENCE [LARGE SCALE GENOMIC DNA]</scope>
</reference>
<keyword evidence="1" id="KW-0812">Transmembrane</keyword>
<protein>
    <submittedName>
        <fullName evidence="2">Phosphatidylinositol-binding clathrin assembly protein LAP</fullName>
    </submittedName>
</protein>
<keyword evidence="1" id="KW-1133">Transmembrane helix</keyword>
<evidence type="ECO:0000313" key="3">
    <source>
        <dbReference type="Proteomes" id="UP001054945"/>
    </source>
</evidence>
<keyword evidence="1" id="KW-0472">Membrane</keyword>
<dbReference type="SUPFAM" id="SSF48464">
    <property type="entry name" value="ENTH/VHS domain"/>
    <property type="match status" value="1"/>
</dbReference>
<sequence>MSGQTLNDRLTAARHALAGQGLARIVCKATTEEVIGPKKKHLDLCCHVGNVFMLIVGHLARVLLLWFD</sequence>
<evidence type="ECO:0000256" key="1">
    <source>
        <dbReference type="SAM" id="Phobius"/>
    </source>
</evidence>
<dbReference type="InterPro" id="IPR008942">
    <property type="entry name" value="ENTH_VHS"/>
</dbReference>
<accession>A0AAV4W8X1</accession>
<dbReference type="Gene3D" id="1.25.40.90">
    <property type="match status" value="1"/>
</dbReference>
<dbReference type="AlphaFoldDB" id="A0AAV4W8X1"/>
<name>A0AAV4W8X1_CAEEX</name>
<dbReference type="EMBL" id="BPLR01015864">
    <property type="protein sequence ID" value="GIY79242.1"/>
    <property type="molecule type" value="Genomic_DNA"/>
</dbReference>
<feature type="transmembrane region" description="Helical" evidence="1">
    <location>
        <begin position="48"/>
        <end position="67"/>
    </location>
</feature>
<gene>
    <name evidence="2" type="primary">lap</name>
    <name evidence="2" type="ORF">CEXT_661631</name>
</gene>
<comment type="caution">
    <text evidence="2">The sequence shown here is derived from an EMBL/GenBank/DDBJ whole genome shotgun (WGS) entry which is preliminary data.</text>
</comment>
<proteinExistence type="predicted"/>
<organism evidence="2 3">
    <name type="scientific">Caerostris extrusa</name>
    <name type="common">Bark spider</name>
    <name type="synonym">Caerostris bankana</name>
    <dbReference type="NCBI Taxonomy" id="172846"/>
    <lineage>
        <taxon>Eukaryota</taxon>
        <taxon>Metazoa</taxon>
        <taxon>Ecdysozoa</taxon>
        <taxon>Arthropoda</taxon>
        <taxon>Chelicerata</taxon>
        <taxon>Arachnida</taxon>
        <taxon>Araneae</taxon>
        <taxon>Araneomorphae</taxon>
        <taxon>Entelegynae</taxon>
        <taxon>Araneoidea</taxon>
        <taxon>Araneidae</taxon>
        <taxon>Caerostris</taxon>
    </lineage>
</organism>
<keyword evidence="3" id="KW-1185">Reference proteome</keyword>